<evidence type="ECO:0000313" key="2">
    <source>
        <dbReference type="EMBL" id="PGH21304.1"/>
    </source>
</evidence>
<keyword evidence="1" id="KW-0732">Signal</keyword>
<feature type="signal peptide" evidence="1">
    <location>
        <begin position="1"/>
        <end position="22"/>
    </location>
</feature>
<organism evidence="2 3">
    <name type="scientific">Polytolypa hystricis (strain UAMH7299)</name>
    <dbReference type="NCBI Taxonomy" id="1447883"/>
    <lineage>
        <taxon>Eukaryota</taxon>
        <taxon>Fungi</taxon>
        <taxon>Dikarya</taxon>
        <taxon>Ascomycota</taxon>
        <taxon>Pezizomycotina</taxon>
        <taxon>Eurotiomycetes</taxon>
        <taxon>Eurotiomycetidae</taxon>
        <taxon>Onygenales</taxon>
        <taxon>Onygenales incertae sedis</taxon>
        <taxon>Polytolypa</taxon>
    </lineage>
</organism>
<comment type="caution">
    <text evidence="2">The sequence shown here is derived from an EMBL/GenBank/DDBJ whole genome shotgun (WGS) entry which is preliminary data.</text>
</comment>
<sequence>MVAIKFSLLVAPLLAAVPAVLGQVIIDPIEPTRVIPTLSPAPTYQSCGGFRIEPKPCPKGYECIDDPRRTGCGMACDMPGICVKPVFCGGFAGLQCPKGQTCYDDPRDDCDPRTGGADCGGLCIYDAYKVRLSGSSGACLNYSLVIDAMKS</sequence>
<proteinExistence type="predicted"/>
<evidence type="ECO:0000313" key="3">
    <source>
        <dbReference type="Proteomes" id="UP000224634"/>
    </source>
</evidence>
<reference evidence="2 3" key="1">
    <citation type="submission" date="2017-10" db="EMBL/GenBank/DDBJ databases">
        <title>Comparative genomics in systemic dimorphic fungi from Ajellomycetaceae.</title>
        <authorList>
            <person name="Munoz J.F."/>
            <person name="Mcewen J.G."/>
            <person name="Clay O.K."/>
            <person name="Cuomo C.A."/>
        </authorList>
    </citation>
    <scope>NUCLEOTIDE SEQUENCE [LARGE SCALE GENOMIC DNA]</scope>
    <source>
        <strain evidence="2 3">UAMH7299</strain>
    </source>
</reference>
<dbReference type="EMBL" id="PDNA01000037">
    <property type="protein sequence ID" value="PGH21304.1"/>
    <property type="molecule type" value="Genomic_DNA"/>
</dbReference>
<protein>
    <submittedName>
        <fullName evidence="2">Uncharacterized protein</fullName>
    </submittedName>
</protein>
<name>A0A2B7YB66_POLH7</name>
<dbReference type="OrthoDB" id="3799394at2759"/>
<accession>A0A2B7YB66</accession>
<feature type="chain" id="PRO_5013333058" evidence="1">
    <location>
        <begin position="23"/>
        <end position="151"/>
    </location>
</feature>
<evidence type="ECO:0000256" key="1">
    <source>
        <dbReference type="SAM" id="SignalP"/>
    </source>
</evidence>
<gene>
    <name evidence="2" type="ORF">AJ80_03354</name>
</gene>
<dbReference type="AlphaFoldDB" id="A0A2B7YB66"/>
<dbReference type="Proteomes" id="UP000224634">
    <property type="component" value="Unassembled WGS sequence"/>
</dbReference>
<keyword evidence="3" id="KW-1185">Reference proteome</keyword>